<protein>
    <submittedName>
        <fullName evidence="1">Uncharacterized protein</fullName>
    </submittedName>
</protein>
<dbReference type="EMBL" id="GBRH01244311">
    <property type="protein sequence ID" value="JAD53584.1"/>
    <property type="molecule type" value="Transcribed_RNA"/>
</dbReference>
<reference evidence="1" key="2">
    <citation type="journal article" date="2015" name="Data Brief">
        <title>Shoot transcriptome of the giant reed, Arundo donax.</title>
        <authorList>
            <person name="Barrero R.A."/>
            <person name="Guerrero F.D."/>
            <person name="Moolhuijzen P."/>
            <person name="Goolsby J.A."/>
            <person name="Tidwell J."/>
            <person name="Bellgard S.E."/>
            <person name="Bellgard M.I."/>
        </authorList>
    </citation>
    <scope>NUCLEOTIDE SEQUENCE</scope>
    <source>
        <tissue evidence="1">Shoot tissue taken approximately 20 cm above the soil surface</tissue>
    </source>
</reference>
<name>A0A0A9APF7_ARUDO</name>
<reference evidence="1" key="1">
    <citation type="submission" date="2014-09" db="EMBL/GenBank/DDBJ databases">
        <authorList>
            <person name="Magalhaes I.L.F."/>
            <person name="Oliveira U."/>
            <person name="Santos F.R."/>
            <person name="Vidigal T.H.D.A."/>
            <person name="Brescovit A.D."/>
            <person name="Santos A.J."/>
        </authorList>
    </citation>
    <scope>NUCLEOTIDE SEQUENCE</scope>
    <source>
        <tissue evidence="1">Shoot tissue taken approximately 20 cm above the soil surface</tissue>
    </source>
</reference>
<organism evidence="1">
    <name type="scientific">Arundo donax</name>
    <name type="common">Giant reed</name>
    <name type="synonym">Donax arundinaceus</name>
    <dbReference type="NCBI Taxonomy" id="35708"/>
    <lineage>
        <taxon>Eukaryota</taxon>
        <taxon>Viridiplantae</taxon>
        <taxon>Streptophyta</taxon>
        <taxon>Embryophyta</taxon>
        <taxon>Tracheophyta</taxon>
        <taxon>Spermatophyta</taxon>
        <taxon>Magnoliopsida</taxon>
        <taxon>Liliopsida</taxon>
        <taxon>Poales</taxon>
        <taxon>Poaceae</taxon>
        <taxon>PACMAD clade</taxon>
        <taxon>Arundinoideae</taxon>
        <taxon>Arundineae</taxon>
        <taxon>Arundo</taxon>
    </lineage>
</organism>
<sequence>MAMSDWVVSSRRYQQGTSPICTILLPSLHIQRWSLIDVLSEEPCLSL</sequence>
<evidence type="ECO:0000313" key="1">
    <source>
        <dbReference type="EMBL" id="JAD53584.1"/>
    </source>
</evidence>
<proteinExistence type="predicted"/>
<accession>A0A0A9APF7</accession>
<dbReference type="AlphaFoldDB" id="A0A0A9APF7"/>